<protein>
    <submittedName>
        <fullName evidence="8">Multidrug transporter MATE</fullName>
    </submittedName>
</protein>
<feature type="transmembrane region" description="Helical" evidence="7">
    <location>
        <begin position="124"/>
        <end position="145"/>
    </location>
</feature>
<evidence type="ECO:0000313" key="9">
    <source>
        <dbReference type="Proteomes" id="UP001191082"/>
    </source>
</evidence>
<comment type="caution">
    <text evidence="8">The sequence shown here is derived from an EMBL/GenBank/DDBJ whole genome shotgun (WGS) entry which is preliminary data.</text>
</comment>
<evidence type="ECO:0000256" key="4">
    <source>
        <dbReference type="ARBA" id="ARBA00022692"/>
    </source>
</evidence>
<sequence>MGHVVRMTMTGAFGITFVFVVDAANLIWISWLGDPRLVAAVGFAFAIQFLAVSSGVGLMIASTALISRRIGAGQRAQARRDATSATVIAFVWQSVVAALVIGFRHQILALSGAEGETALLAARYLAMSMPSLTIMAISLVANGALRAQGDGARSMYVTLVSGAVAMVVDPLLIYGLGLGLDGAAMGINLFRIIMVGMALRYAIGTHDLLARPALADVRTTLAPFLTIALPAILTQLATPSGNYLMTTVIARYGDEAVAGWAVVGRLTVVAFGGIFSLAGAIGGIFGQNFGAGQHDRLRTIYRDALVFGLVYTAITWAVLVMVSPAVIAGLHLGETGAQVVRAFAHVGAGGFLFATALFVSNAAFNALGRPLWGTLTTWARDGVFSLPLALWLAAIYGAAGVIYAQAAASALVGVVAAVLGWRFVQGLAAGQLVPEAPLVTRSLANADRVRRR</sequence>
<evidence type="ECO:0000256" key="6">
    <source>
        <dbReference type="ARBA" id="ARBA00023136"/>
    </source>
</evidence>
<dbReference type="InterPro" id="IPR052031">
    <property type="entry name" value="Membrane_Transporter-Flippase"/>
</dbReference>
<feature type="transmembrane region" description="Helical" evidence="7">
    <location>
        <begin position="342"/>
        <end position="366"/>
    </location>
</feature>
<keyword evidence="9" id="KW-1185">Reference proteome</keyword>
<dbReference type="InterPro" id="IPR048279">
    <property type="entry name" value="MdtK-like"/>
</dbReference>
<feature type="transmembrane region" description="Helical" evidence="7">
    <location>
        <begin position="305"/>
        <end position="330"/>
    </location>
</feature>
<feature type="transmembrane region" description="Helical" evidence="7">
    <location>
        <begin position="215"/>
        <end position="237"/>
    </location>
</feature>
<comment type="subcellular location">
    <subcellularLocation>
        <location evidence="1">Cell inner membrane</location>
        <topology evidence="1">Multi-pass membrane protein</topology>
    </subcellularLocation>
</comment>
<dbReference type="InterPro" id="IPR002528">
    <property type="entry name" value="MATE_fam"/>
</dbReference>
<evidence type="ECO:0000313" key="8">
    <source>
        <dbReference type="EMBL" id="TMV13692.1"/>
    </source>
</evidence>
<keyword evidence="3" id="KW-1003">Cell membrane</keyword>
<keyword evidence="6 7" id="KW-0472">Membrane</keyword>
<feature type="transmembrane region" description="Helical" evidence="7">
    <location>
        <begin position="257"/>
        <end position="285"/>
    </location>
</feature>
<feature type="transmembrane region" description="Helical" evidence="7">
    <location>
        <begin position="402"/>
        <end position="424"/>
    </location>
</feature>
<feature type="transmembrane region" description="Helical" evidence="7">
    <location>
        <begin position="378"/>
        <end position="396"/>
    </location>
</feature>
<feature type="transmembrane region" description="Helical" evidence="7">
    <location>
        <begin position="157"/>
        <end position="177"/>
    </location>
</feature>
<dbReference type="EMBL" id="VCPC01000002">
    <property type="protein sequence ID" value="TMV13692.1"/>
    <property type="molecule type" value="Genomic_DNA"/>
</dbReference>
<keyword evidence="4 7" id="KW-0812">Transmembrane</keyword>
<evidence type="ECO:0000256" key="2">
    <source>
        <dbReference type="ARBA" id="ARBA00022448"/>
    </source>
</evidence>
<evidence type="ECO:0000256" key="5">
    <source>
        <dbReference type="ARBA" id="ARBA00022989"/>
    </source>
</evidence>
<feature type="transmembrane region" description="Helical" evidence="7">
    <location>
        <begin position="37"/>
        <end position="61"/>
    </location>
</feature>
<evidence type="ECO:0000256" key="3">
    <source>
        <dbReference type="ARBA" id="ARBA00022475"/>
    </source>
</evidence>
<proteinExistence type="predicted"/>
<dbReference type="Proteomes" id="UP001191082">
    <property type="component" value="Unassembled WGS sequence"/>
</dbReference>
<reference evidence="8 9" key="1">
    <citation type="submission" date="2019-05" db="EMBL/GenBank/DDBJ databases">
        <title>Marivita sp. nov. isolated from sea sediment.</title>
        <authorList>
            <person name="Kim W."/>
        </authorList>
    </citation>
    <scope>NUCLEOTIDE SEQUENCE [LARGE SCALE GENOMIC DNA]</scope>
    <source>
        <strain evidence="8 9">CAU 1492</strain>
    </source>
</reference>
<accession>A0ABY2XBF1</accession>
<keyword evidence="5 7" id="KW-1133">Transmembrane helix</keyword>
<organism evidence="8 9">
    <name type="scientific">Arenibacterium halophilum</name>
    <dbReference type="NCBI Taxonomy" id="2583821"/>
    <lineage>
        <taxon>Bacteria</taxon>
        <taxon>Pseudomonadati</taxon>
        <taxon>Pseudomonadota</taxon>
        <taxon>Alphaproteobacteria</taxon>
        <taxon>Rhodobacterales</taxon>
        <taxon>Paracoccaceae</taxon>
        <taxon>Arenibacterium</taxon>
    </lineage>
</organism>
<dbReference type="PIRSF" id="PIRSF006603">
    <property type="entry name" value="DinF"/>
    <property type="match status" value="1"/>
</dbReference>
<evidence type="ECO:0000256" key="1">
    <source>
        <dbReference type="ARBA" id="ARBA00004429"/>
    </source>
</evidence>
<gene>
    <name evidence="8" type="ORF">FGK64_07090</name>
</gene>
<feature type="transmembrane region" description="Helical" evidence="7">
    <location>
        <begin position="183"/>
        <end position="203"/>
    </location>
</feature>
<feature type="transmembrane region" description="Helical" evidence="7">
    <location>
        <begin position="82"/>
        <end position="104"/>
    </location>
</feature>
<evidence type="ECO:0000256" key="7">
    <source>
        <dbReference type="SAM" id="Phobius"/>
    </source>
</evidence>
<dbReference type="PANTHER" id="PTHR43549">
    <property type="entry name" value="MULTIDRUG RESISTANCE PROTEIN YPNP-RELATED"/>
    <property type="match status" value="1"/>
</dbReference>
<feature type="transmembrane region" description="Helical" evidence="7">
    <location>
        <begin position="12"/>
        <end position="31"/>
    </location>
</feature>
<dbReference type="Pfam" id="PF01554">
    <property type="entry name" value="MatE"/>
    <property type="match status" value="2"/>
</dbReference>
<dbReference type="PANTHER" id="PTHR43549:SF2">
    <property type="entry name" value="MULTIDRUG RESISTANCE PROTEIN NORM-RELATED"/>
    <property type="match status" value="1"/>
</dbReference>
<keyword evidence="2" id="KW-0813">Transport</keyword>
<name>A0ABY2XBF1_9RHOB</name>